<evidence type="ECO:0000256" key="1">
    <source>
        <dbReference type="SAM" id="MobiDB-lite"/>
    </source>
</evidence>
<feature type="compositionally biased region" description="Basic and acidic residues" evidence="1">
    <location>
        <begin position="68"/>
        <end position="84"/>
    </location>
</feature>
<evidence type="ECO:0000313" key="2">
    <source>
        <dbReference type="EMBL" id="TNN55045.1"/>
    </source>
</evidence>
<name>A0A4Z2GPM2_9TELE</name>
<dbReference type="Proteomes" id="UP000314294">
    <property type="component" value="Unassembled WGS sequence"/>
</dbReference>
<feature type="compositionally biased region" description="Low complexity" evidence="1">
    <location>
        <begin position="1"/>
        <end position="15"/>
    </location>
</feature>
<protein>
    <submittedName>
        <fullName evidence="2">Uncharacterized protein</fullName>
    </submittedName>
</protein>
<organism evidence="2 3">
    <name type="scientific">Liparis tanakae</name>
    <name type="common">Tanaka's snailfish</name>
    <dbReference type="NCBI Taxonomy" id="230148"/>
    <lineage>
        <taxon>Eukaryota</taxon>
        <taxon>Metazoa</taxon>
        <taxon>Chordata</taxon>
        <taxon>Craniata</taxon>
        <taxon>Vertebrata</taxon>
        <taxon>Euteleostomi</taxon>
        <taxon>Actinopterygii</taxon>
        <taxon>Neopterygii</taxon>
        <taxon>Teleostei</taxon>
        <taxon>Neoteleostei</taxon>
        <taxon>Acanthomorphata</taxon>
        <taxon>Eupercaria</taxon>
        <taxon>Perciformes</taxon>
        <taxon>Cottioidei</taxon>
        <taxon>Cottales</taxon>
        <taxon>Liparidae</taxon>
        <taxon>Liparis</taxon>
    </lineage>
</organism>
<gene>
    <name evidence="2" type="ORF">EYF80_034751</name>
</gene>
<accession>A0A4Z2GPM2</accession>
<keyword evidence="3" id="KW-1185">Reference proteome</keyword>
<feature type="compositionally biased region" description="Basic and acidic residues" evidence="1">
    <location>
        <begin position="36"/>
        <end position="50"/>
    </location>
</feature>
<reference evidence="2 3" key="1">
    <citation type="submission" date="2019-03" db="EMBL/GenBank/DDBJ databases">
        <title>First draft genome of Liparis tanakae, snailfish: a comprehensive survey of snailfish specific genes.</title>
        <authorList>
            <person name="Kim W."/>
            <person name="Song I."/>
            <person name="Jeong J.-H."/>
            <person name="Kim D."/>
            <person name="Kim S."/>
            <person name="Ryu S."/>
            <person name="Song J.Y."/>
            <person name="Lee S.K."/>
        </authorList>
    </citation>
    <scope>NUCLEOTIDE SEQUENCE [LARGE SCALE GENOMIC DNA]</scope>
    <source>
        <tissue evidence="2">Muscle</tissue>
    </source>
</reference>
<proteinExistence type="predicted"/>
<sequence length="98" mass="10323">MSRAASEETAAAMARGGRRRANVTRTPPAITLAGSTRHEGEGFREAERVRSHSSHVTTPPQGGGDGEAEPRCSCKPTGEKEVSGHRKQSKSAPSSSRP</sequence>
<comment type="caution">
    <text evidence="2">The sequence shown here is derived from an EMBL/GenBank/DDBJ whole genome shotgun (WGS) entry which is preliminary data.</text>
</comment>
<dbReference type="AlphaFoldDB" id="A0A4Z2GPM2"/>
<evidence type="ECO:0000313" key="3">
    <source>
        <dbReference type="Proteomes" id="UP000314294"/>
    </source>
</evidence>
<feature type="region of interest" description="Disordered" evidence="1">
    <location>
        <begin position="1"/>
        <end position="98"/>
    </location>
</feature>
<dbReference type="EMBL" id="SRLO01000468">
    <property type="protein sequence ID" value="TNN55045.1"/>
    <property type="molecule type" value="Genomic_DNA"/>
</dbReference>